<dbReference type="Proteomes" id="UP000297910">
    <property type="component" value="Unassembled WGS sequence"/>
</dbReference>
<accession>A0A4Z1FYR7</accession>
<sequence>MWSTIICSGKYFTRNHRGRTSISQKHLSGTGYTVEALDAYNSTAASSTVASISSPTLPDSEASCTYFSGIDCAIDCILASEKSAIPATKAMIMSAKIMMSTQFATNDKLIPAGTGSASTTETAQEHDRQLTREGIIAAVICEPVAFNWLIGTILIVFYRRGTRVRGLKRNSQGYSNAELDSRPLQPHFAKIDDLGMYQNWGLQMCMSFQLIVTRISAQNRKEEVFFHEIG</sequence>
<keyword evidence="3" id="KW-1185">Reference proteome</keyword>
<protein>
    <submittedName>
        <fullName evidence="2">Uncharacterized protein</fullName>
    </submittedName>
</protein>
<gene>
    <name evidence="2" type="ORF">BPAE_0012g00290</name>
</gene>
<dbReference type="EMBL" id="PQXI01000012">
    <property type="protein sequence ID" value="TGO29675.1"/>
    <property type="molecule type" value="Genomic_DNA"/>
</dbReference>
<proteinExistence type="predicted"/>
<keyword evidence="1" id="KW-0812">Transmembrane</keyword>
<evidence type="ECO:0000313" key="2">
    <source>
        <dbReference type="EMBL" id="TGO29675.1"/>
    </source>
</evidence>
<organism evidence="2 3">
    <name type="scientific">Botrytis paeoniae</name>
    <dbReference type="NCBI Taxonomy" id="278948"/>
    <lineage>
        <taxon>Eukaryota</taxon>
        <taxon>Fungi</taxon>
        <taxon>Dikarya</taxon>
        <taxon>Ascomycota</taxon>
        <taxon>Pezizomycotina</taxon>
        <taxon>Leotiomycetes</taxon>
        <taxon>Helotiales</taxon>
        <taxon>Sclerotiniaceae</taxon>
        <taxon>Botrytis</taxon>
    </lineage>
</organism>
<reference evidence="2 3" key="1">
    <citation type="submission" date="2017-12" db="EMBL/GenBank/DDBJ databases">
        <title>Comparative genomics of Botrytis spp.</title>
        <authorList>
            <person name="Valero-Jimenez C.A."/>
            <person name="Tapia P."/>
            <person name="Veloso J."/>
            <person name="Silva-Moreno E."/>
            <person name="Staats M."/>
            <person name="Valdes J.H."/>
            <person name="Van Kan J.A.L."/>
        </authorList>
    </citation>
    <scope>NUCLEOTIDE SEQUENCE [LARGE SCALE GENOMIC DNA]</scope>
    <source>
        <strain evidence="2 3">Bp0003</strain>
    </source>
</reference>
<feature type="transmembrane region" description="Helical" evidence="1">
    <location>
        <begin position="135"/>
        <end position="158"/>
    </location>
</feature>
<name>A0A4Z1FYR7_9HELO</name>
<evidence type="ECO:0000256" key="1">
    <source>
        <dbReference type="SAM" id="Phobius"/>
    </source>
</evidence>
<evidence type="ECO:0000313" key="3">
    <source>
        <dbReference type="Proteomes" id="UP000297910"/>
    </source>
</evidence>
<comment type="caution">
    <text evidence="2">The sequence shown here is derived from an EMBL/GenBank/DDBJ whole genome shotgun (WGS) entry which is preliminary data.</text>
</comment>
<keyword evidence="1" id="KW-0472">Membrane</keyword>
<keyword evidence="1" id="KW-1133">Transmembrane helix</keyword>
<dbReference type="AlphaFoldDB" id="A0A4Z1FYR7"/>